<evidence type="ECO:0000256" key="2">
    <source>
        <dbReference type="ARBA" id="ARBA00022737"/>
    </source>
</evidence>
<dbReference type="GO" id="GO:0007165">
    <property type="term" value="P:signal transduction"/>
    <property type="evidence" value="ECO:0007669"/>
    <property type="project" value="TreeGrafter"/>
</dbReference>
<dbReference type="PROSITE" id="PS50912">
    <property type="entry name" value="EAR"/>
    <property type="match status" value="2"/>
</dbReference>
<dbReference type="OrthoDB" id="188713at2759"/>
<dbReference type="OMA" id="VRFENPI"/>
<evidence type="ECO:0000313" key="5">
    <source>
        <dbReference type="Proteomes" id="UP000268350"/>
    </source>
</evidence>
<gene>
    <name evidence="4" type="ORF">DGUA_6G001591</name>
</gene>
<accession>A0A3B0JFD3</accession>
<keyword evidence="2" id="KW-0677">Repeat</keyword>
<dbReference type="InterPro" id="IPR009039">
    <property type="entry name" value="EAR"/>
</dbReference>
<evidence type="ECO:0000313" key="4">
    <source>
        <dbReference type="EMBL" id="SPP74020.1"/>
    </source>
</evidence>
<proteinExistence type="predicted"/>
<sequence>MCHRLLFLLIFLSTWTWLPGNAFEVHFQESYPSERLATDQESDLHKRSADVPQFFDKASFSFDGLTRVASVPVLFPLDICILQLPAVKYATALHKDAAGVRHFAVFAWQPAEQSYELQLELPTPKAVALDCLAYAGRGYVALSYNLTEPVQLAREGSPIYELSPETGVRTVQYFGGLRLRGMYLRISSQELTLLQAFDSEVGPAAVQQQCPYFKWTGGTFQRLGAIPCSNARRMEAFGIDYADYVAVANYANAQGRTATRSDIYKYNPKNRRFQLFQRLRSNGAVDVKYFSLPVNEVSRRHFLILGNTIGGSSAATGEADTVIYVYEKGQFVPYQRLSFYALERFLPVQHSISEKFLLLVACNKQDVKIYNLNDWKFEESKVQFTEGALSRGVARMRSYEEQQQSYLVIANENMAANETNIFQPLYKQDEHANTLRQQIIDWAREQQKRLEQINVDQLFKGLQQRAKQRERIMMQSRIKRVKSKSLVDEHMKLSANYWDALQYAKQALDVIEEDAKAARTRHPMKRAAAEQHEFEEITVDTLVVSDSMQASNINGLDSKEPVYESVTASKVYVSEEYKEPAREQQKPFLQELSVQQLQLEGNLNDLNWTQLLEQTLKRSSVDVQFIKSAADITHLSAEAVVVNGNEINDRSLGHLIPVDGGEFVVQQEVQFSQPIQVNRLLINQRLNHIHVDRQRFDLLLREASHTQVIEGSKRLENLRVMEPITIAGQLLGAELRAMSPVKITHQSLQLQGDFVIDGDVTIERLLQVGDLLDASTGRSAAETLTQGLRLDETLQDVNVKFEQQLVANNTELSFVNAEDLQKLVKLNVEEVQVVEGSKTLPQGLEISEGFGEVKWLNGIDVEKLPEVLLTKSGNQSIPIAVQLQGLELGEVKARPLVMNGLELDDYLQVSKEQHSNGTLYVDQLDGEDVHLEEMHMNGMLFGQPLASIYSHGSQSLDGWTLPANFNGSIRARNMWLKGSINQVNVAQLEQQLQQLAGNIKYVGDFSFRHSVNISSLSFGHSLNGIQAAQLGGNWLEASGDQNFTAPQVLAALESSKGVQLQGKLNNYTLEELVSRSYKLNASEHLQSVRFENPIVMQSELLVGRVNGLRVPEDMLYTDAGGSMEAPVTINGSLEVAKLCNLTSLNGYHLATLDKYLNGEQHDTFHAENVKFERTPTYNYLNGHQAEQLLDQVWLDSERIELGGTGQRLEFASTAFEGLLDFHGPINGFQVEHIKRNYFSRTRGQQVSAPLGFRHDVTFAQPLTARVVMLRGSVNNGNDALVEGMGNFSLDFDDFVANTLKTAGVHNITGHWNLPESHVEGNLNNVLINQLNLVDDVLRLSENNVSTQSTTIYALKTIDRATISRLYASSPSLVANTSIATWINEAVYIYGNHSIAGTTRLQNVNLYNDLAVEGPVNGIHWQPDKLLLRNGDQYVAGSLLVDNSLPEQQRILNNNIDSLWVDSVNGLSVNELLENKARNLPNLHVESPLIFTQPLTVDNYEQVTGNGNAEPGYKSKRGVDMDALADWQQLQQNVAAVQHRLEEPPKVLENFVVLQQLPHKDVSRMETLTMGDDDVLAISQRPDKVEYYSWQPEAHIFRHRHLDSNAHLTTLLHPNNNTNSVIFREDLWVNNKKLEFGLGTSQCQAVQEVNELIVKCLDKNGTSRQAAVDRWDAKQLLVVAATNDSPILLLTSKAVELWKIKEKQVYTLVRRLLDVKTEQMTLIQRGVGMVSSYVALITSSPAADIRIYSFSNEDMSDFQLDQVLELRDSHQAREVRFMHLPESEDLLLCVSNALSEQPLTIYKHQGAAGFQKILGDSALPEVQSLEVLQLSRKQLHFLAVATSNAVYVVVPQIAPL</sequence>
<evidence type="ECO:0008006" key="6">
    <source>
        <dbReference type="Google" id="ProtNLM"/>
    </source>
</evidence>
<evidence type="ECO:0000256" key="3">
    <source>
        <dbReference type="SAM" id="SignalP"/>
    </source>
</evidence>
<organism evidence="4 5">
    <name type="scientific">Drosophila guanche</name>
    <name type="common">Fruit fly</name>
    <dbReference type="NCBI Taxonomy" id="7266"/>
    <lineage>
        <taxon>Eukaryota</taxon>
        <taxon>Metazoa</taxon>
        <taxon>Ecdysozoa</taxon>
        <taxon>Arthropoda</taxon>
        <taxon>Hexapoda</taxon>
        <taxon>Insecta</taxon>
        <taxon>Pterygota</taxon>
        <taxon>Neoptera</taxon>
        <taxon>Endopterygota</taxon>
        <taxon>Diptera</taxon>
        <taxon>Brachycera</taxon>
        <taxon>Muscomorpha</taxon>
        <taxon>Ephydroidea</taxon>
        <taxon>Drosophilidae</taxon>
        <taxon>Drosophila</taxon>
        <taxon>Sophophora</taxon>
    </lineage>
</organism>
<evidence type="ECO:0000256" key="1">
    <source>
        <dbReference type="ARBA" id="ARBA00022729"/>
    </source>
</evidence>
<keyword evidence="1 3" id="KW-0732">Signal</keyword>
<name>A0A3B0JFD3_DROGU</name>
<dbReference type="PANTHER" id="PTHR15261">
    <property type="entry name" value="THROMBOSPONDIN-TYPE LAMININ G DOMAIN AND EAR REPEAT-CONTAINING"/>
    <property type="match status" value="1"/>
</dbReference>
<protein>
    <recommendedName>
        <fullName evidence="6">Closca</fullName>
    </recommendedName>
</protein>
<dbReference type="EMBL" id="OUUW01000001">
    <property type="protein sequence ID" value="SPP74020.1"/>
    <property type="molecule type" value="Genomic_DNA"/>
</dbReference>
<feature type="chain" id="PRO_5017430721" description="Closca" evidence="3">
    <location>
        <begin position="23"/>
        <end position="1855"/>
    </location>
</feature>
<dbReference type="Proteomes" id="UP000268350">
    <property type="component" value="Unassembled WGS sequence"/>
</dbReference>
<keyword evidence="5" id="KW-1185">Reference proteome</keyword>
<reference evidence="5" key="1">
    <citation type="submission" date="2018-01" db="EMBL/GenBank/DDBJ databases">
        <authorList>
            <person name="Alioto T."/>
            <person name="Alioto T."/>
        </authorList>
    </citation>
    <scope>NUCLEOTIDE SEQUENCE [LARGE SCALE GENOMIC DNA]</scope>
</reference>
<feature type="signal peptide" evidence="3">
    <location>
        <begin position="1"/>
        <end position="22"/>
    </location>
</feature>
<dbReference type="PANTHER" id="PTHR15261:SF4">
    <property type="entry name" value="THROMBOSPONDIN-TYPE LAMININ G DOMAIN AND EAR REPEAT-CONTAINING PROTEIN"/>
    <property type="match status" value="1"/>
</dbReference>